<evidence type="ECO:0000313" key="2">
    <source>
        <dbReference type="EMBL" id="WAL62450.1"/>
    </source>
</evidence>
<sequence length="570" mass="64137">MAGLNAAHRNHYFLQEAERTGIHQPILAALYRVHQQPQLNDGEVGLGIAPANRIALEQVSTFPEQVQFAANTIRSLTDKLVAQGWKGEEFWEPTQGRYSDRFLGVIANGYNPPANDLVAARLEACDRPTLIQAYLDSLVIEQSASSDTEHAPSTVAYLDGALQQFVEHITRHYVGLSYQREALLEALRIWRKLDSRPAIVASLLSSSQSESQSNQSDSREGNGEDRTLDDRLIQAVQPLSSSFAGYPHQREALIRLVQRWRQLPSRRATILSLSTNTAAEVEICAIDSALIAFAQSVSRRYRGQGEQRYALTETYRVWHELESRTLVLKELGIDAQVLTASNPDQAALIDAAAQIDRALLEFIRRTPVEFAATQSQREALIRLVQLWQGLDDRSGAIQELLEQVRRMETAHRTSPDAPFAPQPIALPPRPMTWTPETIQLHAAIVPNGSFTWAEATQGGKHAPPNLATVEAIERMAKAAQHACDRIHRPFQILRWYDASKVSPDVNQRMVGALDRRHELGDAIEFYCDGLTGNQIYYALDPWWPGGLGRYTQYPLLCYLDCRHDRVRWTW</sequence>
<protein>
    <submittedName>
        <fullName evidence="2">Peptidase M15A</fullName>
    </submittedName>
</protein>
<feature type="compositionally biased region" description="Basic and acidic residues" evidence="1">
    <location>
        <begin position="217"/>
        <end position="226"/>
    </location>
</feature>
<keyword evidence="3" id="KW-1185">Reference proteome</keyword>
<proteinExistence type="predicted"/>
<organism evidence="2 3">
    <name type="scientific">Thermocoleostomius sinensis A174</name>
    <dbReference type="NCBI Taxonomy" id="2016057"/>
    <lineage>
        <taxon>Bacteria</taxon>
        <taxon>Bacillati</taxon>
        <taxon>Cyanobacteriota</taxon>
        <taxon>Cyanophyceae</taxon>
        <taxon>Oculatellales</taxon>
        <taxon>Oculatellaceae</taxon>
        <taxon>Thermocoleostomius</taxon>
    </lineage>
</organism>
<evidence type="ECO:0000256" key="1">
    <source>
        <dbReference type="SAM" id="MobiDB-lite"/>
    </source>
</evidence>
<name>A0A9E9CCB2_9CYAN</name>
<dbReference type="AlphaFoldDB" id="A0A9E9CCB2"/>
<gene>
    <name evidence="2" type="ORF">OXH18_10795</name>
</gene>
<reference evidence="2" key="1">
    <citation type="submission" date="2022-12" db="EMBL/GenBank/DDBJ databases">
        <title>Polyphasic identification of a Novel Hot-Spring Cyanobacterium Ocullathermofonsia sinensis gen nov. sp. nov. and Genomic Insights on its Adaptations to the Thermal Habitat.</title>
        <authorList>
            <person name="Daroch M."/>
            <person name="Tang J."/>
            <person name="Jiang Y."/>
        </authorList>
    </citation>
    <scope>NUCLEOTIDE SEQUENCE</scope>
    <source>
        <strain evidence="2">PKUAC-SCTA174</strain>
    </source>
</reference>
<feature type="compositionally biased region" description="Low complexity" evidence="1">
    <location>
        <begin position="204"/>
        <end position="216"/>
    </location>
</feature>
<dbReference type="KEGG" id="tsin:OXH18_10795"/>
<dbReference type="EMBL" id="CP113797">
    <property type="protein sequence ID" value="WAL62450.1"/>
    <property type="molecule type" value="Genomic_DNA"/>
</dbReference>
<feature type="region of interest" description="Disordered" evidence="1">
    <location>
        <begin position="204"/>
        <end position="226"/>
    </location>
</feature>
<dbReference type="Proteomes" id="UP001163152">
    <property type="component" value="Chromosome"/>
</dbReference>
<accession>A0A9E9CCB2</accession>
<evidence type="ECO:0000313" key="3">
    <source>
        <dbReference type="Proteomes" id="UP001163152"/>
    </source>
</evidence>
<dbReference type="RefSeq" id="WP_268612790.1">
    <property type="nucleotide sequence ID" value="NZ_CP113797.1"/>
</dbReference>